<proteinExistence type="predicted"/>
<feature type="domain" description="DUF7041" evidence="1">
    <location>
        <begin position="626"/>
        <end position="711"/>
    </location>
</feature>
<keyword evidence="3" id="KW-1185">Reference proteome</keyword>
<protein>
    <recommendedName>
        <fullName evidence="1">DUF7041 domain-containing protein</fullName>
    </recommendedName>
</protein>
<accession>A0A8T0F491</accession>
<reference evidence="2" key="2">
    <citation type="submission" date="2020-06" db="EMBL/GenBank/DDBJ databases">
        <authorList>
            <person name="Sheffer M."/>
        </authorList>
    </citation>
    <scope>NUCLEOTIDE SEQUENCE</scope>
</reference>
<dbReference type="PANTHER" id="PTHR47331">
    <property type="entry name" value="PHD-TYPE DOMAIN-CONTAINING PROTEIN"/>
    <property type="match status" value="1"/>
</dbReference>
<dbReference type="Pfam" id="PF23055">
    <property type="entry name" value="DUF7041"/>
    <property type="match status" value="1"/>
</dbReference>
<evidence type="ECO:0000259" key="1">
    <source>
        <dbReference type="Pfam" id="PF23055"/>
    </source>
</evidence>
<dbReference type="InterPro" id="IPR008042">
    <property type="entry name" value="Retrotrans_Pao"/>
</dbReference>
<name>A0A8T0F491_ARGBR</name>
<gene>
    <name evidence="2" type="ORF">HNY73_011495</name>
</gene>
<dbReference type="InterPro" id="IPR055469">
    <property type="entry name" value="DUF7041"/>
</dbReference>
<evidence type="ECO:0000313" key="3">
    <source>
        <dbReference type="Proteomes" id="UP000807504"/>
    </source>
</evidence>
<comment type="caution">
    <text evidence="2">The sequence shown here is derived from an EMBL/GenBank/DDBJ whole genome shotgun (WGS) entry which is preliminary data.</text>
</comment>
<dbReference type="AlphaFoldDB" id="A0A8T0F491"/>
<dbReference type="Pfam" id="PF05380">
    <property type="entry name" value="Peptidase_A17"/>
    <property type="match status" value="1"/>
</dbReference>
<organism evidence="2 3">
    <name type="scientific">Argiope bruennichi</name>
    <name type="common">Wasp spider</name>
    <name type="synonym">Aranea bruennichi</name>
    <dbReference type="NCBI Taxonomy" id="94029"/>
    <lineage>
        <taxon>Eukaryota</taxon>
        <taxon>Metazoa</taxon>
        <taxon>Ecdysozoa</taxon>
        <taxon>Arthropoda</taxon>
        <taxon>Chelicerata</taxon>
        <taxon>Arachnida</taxon>
        <taxon>Araneae</taxon>
        <taxon>Araneomorphae</taxon>
        <taxon>Entelegynae</taxon>
        <taxon>Araneoidea</taxon>
        <taxon>Araneidae</taxon>
        <taxon>Argiope</taxon>
    </lineage>
</organism>
<reference evidence="2" key="1">
    <citation type="journal article" date="2020" name="bioRxiv">
        <title>Chromosome-level reference genome of the European wasp spider Argiope bruennichi: a resource for studies on range expansion and evolutionary adaptation.</title>
        <authorList>
            <person name="Sheffer M.M."/>
            <person name="Hoppe A."/>
            <person name="Krehenwinkel H."/>
            <person name="Uhl G."/>
            <person name="Kuss A.W."/>
            <person name="Jensen L."/>
            <person name="Jensen C."/>
            <person name="Gillespie R.G."/>
            <person name="Hoff K.J."/>
            <person name="Prost S."/>
        </authorList>
    </citation>
    <scope>NUCLEOTIDE SEQUENCE</scope>
</reference>
<evidence type="ECO:0000313" key="2">
    <source>
        <dbReference type="EMBL" id="KAF8786016.1"/>
    </source>
</evidence>
<sequence length="742" mass="86337">MLILSKGSALLSPGRADRRGKEGHNISVLYEKKICGAIPRVRADYFGVLLTGSIEHIDKNLVGIKTKLGWTLQGKQTKQSKSLENIIYATNLDLTELWSLEAIGIRDPVEIKSRQVADEEIVEFFRKTIKRNEDKRYEVCLPWKRGYPELESNKKIATKSVTKNLIRSGHLSEYDDVFNDWIRKGIIEIVDEDKNKGHYLPPHPWKDFSRREELIILRHCRLVFDASPSSFLLEATTAHHLENFPDVRKETARQLQKSFYVDNCITRLETGEEAVKFISEAKELMSAAKFDLRGWVTSEKIVEETQKRYIPILGLSWDTENDELSCNSAIKISEENITKRTLLSIAQRIYDPIGFKSPTTLIPKIILQKTWKRKFNWDDALPPDICNELLAWYKYVNLLKDCKIPRRLISNPFKDCQISLHCFSDASEVPDGLEVKFNEVYFWTDWTVVLTWIKRIVFGMLAWILRFIKNCRLKEKCKETELTYEEVQSSENYLLKPIQKESFAGRKMKALKNMQTFKDDSNILKVRTKLILGHEEENFKCPILLPGNHEIIRRLIHLKHCELQHAGLRTLISNLRENYWIISVNKIAKRQFITHNGDLDKNLIKKNLRYYRFRFPSMAEISAVRIPTYNFSDPHLWFAMCERTFELGVPKPVTESVMKFNHIVSNLSPEAAAIIRDIIISPDAVDPYTAIKTQLICRYGESSQQEIRKLISGEELGDRKPSELLRTMNRHAASYDFRKNFC</sequence>
<dbReference type="Proteomes" id="UP000807504">
    <property type="component" value="Unassembled WGS sequence"/>
</dbReference>
<dbReference type="EMBL" id="JABXBU010000030">
    <property type="protein sequence ID" value="KAF8786016.1"/>
    <property type="molecule type" value="Genomic_DNA"/>
</dbReference>